<accession>A0ABP1S365</accession>
<dbReference type="Proteomes" id="UP001642540">
    <property type="component" value="Unassembled WGS sequence"/>
</dbReference>
<dbReference type="InterPro" id="IPR001320">
    <property type="entry name" value="Iontro_rcpt_C"/>
</dbReference>
<keyword evidence="6 9" id="KW-0472">Membrane</keyword>
<evidence type="ECO:0000256" key="2">
    <source>
        <dbReference type="ARBA" id="ARBA00008685"/>
    </source>
</evidence>
<protein>
    <recommendedName>
        <fullName evidence="11">Ionotropic glutamate receptor C-terminal domain-containing protein</fullName>
    </recommendedName>
</protein>
<feature type="signal peptide" evidence="10">
    <location>
        <begin position="1"/>
        <end position="29"/>
    </location>
</feature>
<evidence type="ECO:0000256" key="6">
    <source>
        <dbReference type="ARBA" id="ARBA00023136"/>
    </source>
</evidence>
<feature type="transmembrane region" description="Helical" evidence="9">
    <location>
        <begin position="658"/>
        <end position="678"/>
    </location>
</feature>
<comment type="caution">
    <text evidence="12">The sequence shown here is derived from an EMBL/GenBank/DDBJ whole genome shotgun (WGS) entry which is preliminary data.</text>
</comment>
<evidence type="ECO:0000256" key="7">
    <source>
        <dbReference type="ARBA" id="ARBA00023170"/>
    </source>
</evidence>
<comment type="subcellular location">
    <subcellularLocation>
        <location evidence="1">Cell membrane</location>
        <topology evidence="1">Multi-pass membrane protein</topology>
    </subcellularLocation>
</comment>
<feature type="domain" description="Ionotropic glutamate receptor C-terminal" evidence="11">
    <location>
        <begin position="379"/>
        <end position="666"/>
    </location>
</feature>
<evidence type="ECO:0000256" key="10">
    <source>
        <dbReference type="SAM" id="SignalP"/>
    </source>
</evidence>
<dbReference type="InterPro" id="IPR052192">
    <property type="entry name" value="Insect_Ionotropic_Sensory_Rcpt"/>
</dbReference>
<dbReference type="Gene3D" id="3.40.190.10">
    <property type="entry name" value="Periplasmic binding protein-like II"/>
    <property type="match status" value="1"/>
</dbReference>
<gene>
    <name evidence="12" type="ORF">ODALV1_LOCUS29013</name>
</gene>
<keyword evidence="13" id="KW-1185">Reference proteome</keyword>
<organism evidence="12 13">
    <name type="scientific">Orchesella dallaii</name>
    <dbReference type="NCBI Taxonomy" id="48710"/>
    <lineage>
        <taxon>Eukaryota</taxon>
        <taxon>Metazoa</taxon>
        <taxon>Ecdysozoa</taxon>
        <taxon>Arthropoda</taxon>
        <taxon>Hexapoda</taxon>
        <taxon>Collembola</taxon>
        <taxon>Entomobryomorpha</taxon>
        <taxon>Entomobryoidea</taxon>
        <taxon>Orchesellidae</taxon>
        <taxon>Orchesellinae</taxon>
        <taxon>Orchesella</taxon>
    </lineage>
</organism>
<dbReference type="Pfam" id="PF00060">
    <property type="entry name" value="Lig_chan"/>
    <property type="match status" value="1"/>
</dbReference>
<dbReference type="EMBL" id="CAXLJM020000148">
    <property type="protein sequence ID" value="CAL8142324.1"/>
    <property type="molecule type" value="Genomic_DNA"/>
</dbReference>
<evidence type="ECO:0000313" key="12">
    <source>
        <dbReference type="EMBL" id="CAL8142324.1"/>
    </source>
</evidence>
<evidence type="ECO:0000259" key="11">
    <source>
        <dbReference type="Pfam" id="PF00060"/>
    </source>
</evidence>
<feature type="transmembrane region" description="Helical" evidence="9">
    <location>
        <begin position="373"/>
        <end position="397"/>
    </location>
</feature>
<feature type="chain" id="PRO_5045279132" description="Ionotropic glutamate receptor C-terminal domain-containing protein" evidence="10">
    <location>
        <begin position="30"/>
        <end position="701"/>
    </location>
</feature>
<dbReference type="PANTHER" id="PTHR42643:SF24">
    <property type="entry name" value="IONOTROPIC RECEPTOR 60A"/>
    <property type="match status" value="1"/>
</dbReference>
<evidence type="ECO:0000256" key="4">
    <source>
        <dbReference type="ARBA" id="ARBA00022692"/>
    </source>
</evidence>
<evidence type="ECO:0000313" key="13">
    <source>
        <dbReference type="Proteomes" id="UP001642540"/>
    </source>
</evidence>
<dbReference type="Gene3D" id="1.10.287.70">
    <property type="match status" value="1"/>
</dbReference>
<comment type="similarity">
    <text evidence="2">Belongs to the glutamate-gated ion channel (TC 1.A.10.1) family.</text>
</comment>
<name>A0ABP1S365_9HEXA</name>
<keyword evidence="8" id="KW-0325">Glycoprotein</keyword>
<keyword evidence="5 9" id="KW-1133">Transmembrane helix</keyword>
<feature type="transmembrane region" description="Helical" evidence="9">
    <location>
        <begin position="418"/>
        <end position="436"/>
    </location>
</feature>
<evidence type="ECO:0000256" key="1">
    <source>
        <dbReference type="ARBA" id="ARBA00004651"/>
    </source>
</evidence>
<evidence type="ECO:0000256" key="8">
    <source>
        <dbReference type="ARBA" id="ARBA00023180"/>
    </source>
</evidence>
<evidence type="ECO:0000256" key="9">
    <source>
        <dbReference type="SAM" id="Phobius"/>
    </source>
</evidence>
<keyword evidence="10" id="KW-0732">Signal</keyword>
<dbReference type="SUPFAM" id="SSF53850">
    <property type="entry name" value="Periplasmic binding protein-like II"/>
    <property type="match status" value="1"/>
</dbReference>
<reference evidence="12 13" key="1">
    <citation type="submission" date="2024-08" db="EMBL/GenBank/DDBJ databases">
        <authorList>
            <person name="Cucini C."/>
            <person name="Frati F."/>
        </authorList>
    </citation>
    <scope>NUCLEOTIDE SEQUENCE [LARGE SCALE GENOMIC DNA]</scope>
</reference>
<keyword evidence="4 9" id="KW-0812">Transmembrane</keyword>
<feature type="transmembrane region" description="Helical" evidence="9">
    <location>
        <begin position="448"/>
        <end position="468"/>
    </location>
</feature>
<dbReference type="PANTHER" id="PTHR42643">
    <property type="entry name" value="IONOTROPIC RECEPTOR 20A-RELATED"/>
    <property type="match status" value="1"/>
</dbReference>
<evidence type="ECO:0000256" key="3">
    <source>
        <dbReference type="ARBA" id="ARBA00022475"/>
    </source>
</evidence>
<proteinExistence type="inferred from homology"/>
<sequence length="701" mass="79715">MTAKFNPYFSQHFTVLLVVFTTFIDVSQTLDKRQENDRLSNFISGLLQIDKLFQDCTLQIFSYDYQTSEAKWIDELTSLTANSHLNLQINGLTISAIKPAAVNTSDSNKNQYQQPKTIQHSRRCSVVIMVINTKLFSSSEEHGLQSASVFPLFTPPTIRNRDKYLLLTEDRLLESLYNSKFIKGLKFKLVLELKPPVNCDASKMSCSDFKISVKRFCQYGLCTNASYIETVNLTVSDIFPDHEKNYFGYTLRLSTTTKVPQLLELGIKDDNGEKVYIAKRGLYATVLKELSSKLNFTYEIVPSSGGGSTGHILPNGTVVGIVGDTYRGIVDFGFMAAITFQRFPYAEFCAPINFAYLGFATGPPKKSYTWKAIVWPFNLSMWFCVILTVIISAKFLSFTWNTDYRIVIPGSTDEAMRSRMRMSYIGGIAFAVRGLLEQCAELRSGIRLPFKSFLICWLLFSLVCSTLYRSKMVSLLTFPVYGRVPKSFDELATKKDFAIDFHYFGNVGYAYFKSSTNPSFVEIFQRMGKEPSPLKCLQRTLTDKSACIIFIVTFDELLHRNLSDQYGQSPLKFTPHNGAFFPAGVIHEYKAPLSFNFQSILFPAMETGLIPLWQQEDLNKILEDKNRWQKANKVDVNALWGEERSDDDALRVRNLQGAFLIIVVGLASSIIAFFMELFNRCRLGLFACFHQKSVRKLPLRM</sequence>
<keyword evidence="7" id="KW-0675">Receptor</keyword>
<keyword evidence="3" id="KW-1003">Cell membrane</keyword>
<evidence type="ECO:0000256" key="5">
    <source>
        <dbReference type="ARBA" id="ARBA00022989"/>
    </source>
</evidence>